<feature type="compositionally biased region" description="Polar residues" evidence="2">
    <location>
        <begin position="1"/>
        <end position="15"/>
    </location>
</feature>
<sequence length="377" mass="41179">MDAGSRHQSQPTATLHMTKDGKRSSVQTYLADSVSAKNPDGSKKFPLDIRTNCLVSKVLFDHRDHGKPKAVGVEFLEGKSLYVADPRFNKDKQGIKKHAYASKETVTSGGTFNTPQILKLSGTGPASELKDHSIPVIVDLPGVGANLQDNYGFGVVNKAAMPFNVFANCTFGAMRPMSKNKENGIYLYGGPLKFSGFFPGYSRVTEPSAWTWGVLKQHPRNHGSKAGTITLISDNPRAVPRVRFNPFAEGAEKDLEAMVESVEIARKIIMNVAEPTGPFAEQEPGSEVDTTSEVKQFIKNQVFSHHATSTCKIGADDDKMACLDSEFRVRGVDGLRVVDASDFPRIPGSFPVILITMVSEKASDVMLKKYDKSNESF</sequence>
<dbReference type="InterPro" id="IPR012132">
    <property type="entry name" value="GMC_OxRdtase"/>
</dbReference>
<dbReference type="GO" id="GO:0050660">
    <property type="term" value="F:flavin adenine dinucleotide binding"/>
    <property type="evidence" value="ECO:0007669"/>
    <property type="project" value="InterPro"/>
</dbReference>
<gene>
    <name evidence="5" type="ORF">K491DRAFT_743083</name>
</gene>
<dbReference type="Pfam" id="PF05199">
    <property type="entry name" value="GMC_oxred_C"/>
    <property type="match status" value="1"/>
</dbReference>
<evidence type="ECO:0000313" key="5">
    <source>
        <dbReference type="EMBL" id="KAF2657112.1"/>
    </source>
</evidence>
<feature type="domain" description="Glucose-methanol-choline oxidoreductase N-terminal" evidence="3">
    <location>
        <begin position="14"/>
        <end position="150"/>
    </location>
</feature>
<dbReference type="Gene3D" id="3.30.560.10">
    <property type="entry name" value="Glucose Oxidase, domain 3"/>
    <property type="match status" value="1"/>
</dbReference>
<organism evidence="5 6">
    <name type="scientific">Lophiostoma macrostomum CBS 122681</name>
    <dbReference type="NCBI Taxonomy" id="1314788"/>
    <lineage>
        <taxon>Eukaryota</taxon>
        <taxon>Fungi</taxon>
        <taxon>Dikarya</taxon>
        <taxon>Ascomycota</taxon>
        <taxon>Pezizomycotina</taxon>
        <taxon>Dothideomycetes</taxon>
        <taxon>Pleosporomycetidae</taxon>
        <taxon>Pleosporales</taxon>
        <taxon>Lophiostomataceae</taxon>
        <taxon>Lophiostoma</taxon>
    </lineage>
</organism>
<dbReference type="SUPFAM" id="SSF51905">
    <property type="entry name" value="FAD/NAD(P)-binding domain"/>
    <property type="match status" value="1"/>
</dbReference>
<protein>
    <submittedName>
        <fullName evidence="5">GMC oxidoreductase</fullName>
    </submittedName>
</protein>
<keyword evidence="6" id="KW-1185">Reference proteome</keyword>
<dbReference type="InterPro" id="IPR007867">
    <property type="entry name" value="GMC_OxRtase_C"/>
</dbReference>
<evidence type="ECO:0000259" key="3">
    <source>
        <dbReference type="Pfam" id="PF00732"/>
    </source>
</evidence>
<evidence type="ECO:0000313" key="6">
    <source>
        <dbReference type="Proteomes" id="UP000799324"/>
    </source>
</evidence>
<proteinExistence type="inferred from homology"/>
<dbReference type="InterPro" id="IPR036188">
    <property type="entry name" value="FAD/NAD-bd_sf"/>
</dbReference>
<dbReference type="Proteomes" id="UP000799324">
    <property type="component" value="Unassembled WGS sequence"/>
</dbReference>
<dbReference type="PANTHER" id="PTHR11552:SF80">
    <property type="entry name" value="GMC OXIDOREDUCTASE"/>
    <property type="match status" value="1"/>
</dbReference>
<dbReference type="Pfam" id="PF00732">
    <property type="entry name" value="GMC_oxred_N"/>
    <property type="match status" value="1"/>
</dbReference>
<name>A0A6A6TBU6_9PLEO</name>
<evidence type="ECO:0000256" key="1">
    <source>
        <dbReference type="ARBA" id="ARBA00010790"/>
    </source>
</evidence>
<evidence type="ECO:0000256" key="2">
    <source>
        <dbReference type="SAM" id="MobiDB-lite"/>
    </source>
</evidence>
<dbReference type="PANTHER" id="PTHR11552">
    <property type="entry name" value="GLUCOSE-METHANOL-CHOLINE GMC OXIDOREDUCTASE"/>
    <property type="match status" value="1"/>
</dbReference>
<dbReference type="SUPFAM" id="SSF54373">
    <property type="entry name" value="FAD-linked reductases, C-terminal domain"/>
    <property type="match status" value="1"/>
</dbReference>
<dbReference type="AlphaFoldDB" id="A0A6A6TBU6"/>
<comment type="similarity">
    <text evidence="1">Belongs to the GMC oxidoreductase family.</text>
</comment>
<feature type="domain" description="Glucose-methanol-choline oxidoreductase C-terminal" evidence="4">
    <location>
        <begin position="226"/>
        <end position="358"/>
    </location>
</feature>
<dbReference type="GO" id="GO:0016614">
    <property type="term" value="F:oxidoreductase activity, acting on CH-OH group of donors"/>
    <property type="evidence" value="ECO:0007669"/>
    <property type="project" value="InterPro"/>
</dbReference>
<dbReference type="Gene3D" id="3.50.50.60">
    <property type="entry name" value="FAD/NAD(P)-binding domain"/>
    <property type="match status" value="2"/>
</dbReference>
<dbReference type="InterPro" id="IPR000172">
    <property type="entry name" value="GMC_OxRdtase_N"/>
</dbReference>
<dbReference type="EMBL" id="MU004328">
    <property type="protein sequence ID" value="KAF2657112.1"/>
    <property type="molecule type" value="Genomic_DNA"/>
</dbReference>
<feature type="region of interest" description="Disordered" evidence="2">
    <location>
        <begin position="1"/>
        <end position="26"/>
    </location>
</feature>
<evidence type="ECO:0000259" key="4">
    <source>
        <dbReference type="Pfam" id="PF05199"/>
    </source>
</evidence>
<accession>A0A6A6TBU6</accession>
<dbReference type="OrthoDB" id="269227at2759"/>
<reference evidence="5" key="1">
    <citation type="journal article" date="2020" name="Stud. Mycol.">
        <title>101 Dothideomycetes genomes: a test case for predicting lifestyles and emergence of pathogens.</title>
        <authorList>
            <person name="Haridas S."/>
            <person name="Albert R."/>
            <person name="Binder M."/>
            <person name="Bloem J."/>
            <person name="Labutti K."/>
            <person name="Salamov A."/>
            <person name="Andreopoulos B."/>
            <person name="Baker S."/>
            <person name="Barry K."/>
            <person name="Bills G."/>
            <person name="Bluhm B."/>
            <person name="Cannon C."/>
            <person name="Castanera R."/>
            <person name="Culley D."/>
            <person name="Daum C."/>
            <person name="Ezra D."/>
            <person name="Gonzalez J."/>
            <person name="Henrissat B."/>
            <person name="Kuo A."/>
            <person name="Liang C."/>
            <person name="Lipzen A."/>
            <person name="Lutzoni F."/>
            <person name="Magnuson J."/>
            <person name="Mondo S."/>
            <person name="Nolan M."/>
            <person name="Ohm R."/>
            <person name="Pangilinan J."/>
            <person name="Park H.-J."/>
            <person name="Ramirez L."/>
            <person name="Alfaro M."/>
            <person name="Sun H."/>
            <person name="Tritt A."/>
            <person name="Yoshinaga Y."/>
            <person name="Zwiers L.-H."/>
            <person name="Turgeon B."/>
            <person name="Goodwin S."/>
            <person name="Spatafora J."/>
            <person name="Crous P."/>
            <person name="Grigoriev I."/>
        </authorList>
    </citation>
    <scope>NUCLEOTIDE SEQUENCE</scope>
    <source>
        <strain evidence="5">CBS 122681</strain>
    </source>
</reference>